<dbReference type="Proteomes" id="UP001642464">
    <property type="component" value="Unassembled WGS sequence"/>
</dbReference>
<sequence>MRGVVDLEVAIQGGDRDLHSGVNGGLVPEPMFDLSAMISSLVDSSGLPAVAGLSDGSCSPEISDQDLGNLMAASQQMSVEKISKRLGLNAGLSKGPSWLQSLQNPGLEALKRTWVQPSISITEVGKGPRHQHGRHIANRASCVLSVRTPGQRGEDVVNCLKRHLHHEFAKRRSCNQLEMNILAVSEAWLTKPTSKVFCAARAAVADAWKIEESSVLAVREGGTIAILPLLEAELGCDVVQMAFSQASDAVHLPNERMSRAVLARAVDAIAGTLSRLAEG</sequence>
<evidence type="ECO:0000313" key="4">
    <source>
        <dbReference type="EMBL" id="CAK9098597.1"/>
    </source>
</evidence>
<dbReference type="Gene3D" id="3.30.70.360">
    <property type="match status" value="1"/>
</dbReference>
<reference evidence="4 5" key="1">
    <citation type="submission" date="2024-02" db="EMBL/GenBank/DDBJ databases">
        <authorList>
            <person name="Chen Y."/>
            <person name="Shah S."/>
            <person name="Dougan E. K."/>
            <person name="Thang M."/>
            <person name="Chan C."/>
        </authorList>
    </citation>
    <scope>NUCLEOTIDE SEQUENCE [LARGE SCALE GENOMIC DNA]</scope>
</reference>
<protein>
    <submittedName>
        <fullName evidence="4">Cys-Gly metallodipeptidase DUG1 (Deficient in utilization of glutathione protein 1) (GSH degradosomal complex subunit DUG1)</fullName>
    </submittedName>
</protein>
<proteinExistence type="predicted"/>
<gene>
    <name evidence="4" type="ORF">SCF082_LOCUS46198</name>
</gene>
<keyword evidence="3" id="KW-0378">Hydrolase</keyword>
<dbReference type="EMBL" id="CAXAMM010041317">
    <property type="protein sequence ID" value="CAK9098597.1"/>
    <property type="molecule type" value="Genomic_DNA"/>
</dbReference>
<keyword evidence="1" id="KW-0645">Protease</keyword>
<name>A0ABP0RDF4_9DINO</name>
<evidence type="ECO:0000256" key="2">
    <source>
        <dbReference type="ARBA" id="ARBA00022723"/>
    </source>
</evidence>
<dbReference type="SUPFAM" id="SSF53187">
    <property type="entry name" value="Zn-dependent exopeptidases"/>
    <property type="match status" value="1"/>
</dbReference>
<dbReference type="PANTHER" id="PTHR43270">
    <property type="entry name" value="BETA-ALA-HIS DIPEPTIDASE"/>
    <property type="match status" value="1"/>
</dbReference>
<evidence type="ECO:0000256" key="1">
    <source>
        <dbReference type="ARBA" id="ARBA00022670"/>
    </source>
</evidence>
<keyword evidence="2" id="KW-0479">Metal-binding</keyword>
<keyword evidence="5" id="KW-1185">Reference proteome</keyword>
<dbReference type="PANTHER" id="PTHR43270:SF8">
    <property type="entry name" value="DI- AND TRIPEPTIDASE DUG2-RELATED"/>
    <property type="match status" value="1"/>
</dbReference>
<dbReference type="InterPro" id="IPR051458">
    <property type="entry name" value="Cyt/Met_Dipeptidase"/>
</dbReference>
<evidence type="ECO:0000313" key="5">
    <source>
        <dbReference type="Proteomes" id="UP001642464"/>
    </source>
</evidence>
<evidence type="ECO:0000256" key="3">
    <source>
        <dbReference type="ARBA" id="ARBA00022801"/>
    </source>
</evidence>
<accession>A0ABP0RDF4</accession>
<organism evidence="4 5">
    <name type="scientific">Durusdinium trenchii</name>
    <dbReference type="NCBI Taxonomy" id="1381693"/>
    <lineage>
        <taxon>Eukaryota</taxon>
        <taxon>Sar</taxon>
        <taxon>Alveolata</taxon>
        <taxon>Dinophyceae</taxon>
        <taxon>Suessiales</taxon>
        <taxon>Symbiodiniaceae</taxon>
        <taxon>Durusdinium</taxon>
    </lineage>
</organism>
<comment type="caution">
    <text evidence="4">The sequence shown here is derived from an EMBL/GenBank/DDBJ whole genome shotgun (WGS) entry which is preliminary data.</text>
</comment>